<gene>
    <name evidence="8" type="ORF">PG991_004373</name>
</gene>
<feature type="compositionally biased region" description="Acidic residues" evidence="6">
    <location>
        <begin position="374"/>
        <end position="390"/>
    </location>
</feature>
<protein>
    <submittedName>
        <fullName evidence="8">Transcription initiation factor tfiid subunit 7</fullName>
    </submittedName>
</protein>
<dbReference type="InterPro" id="IPR037817">
    <property type="entry name" value="TAF7"/>
</dbReference>
<dbReference type="PANTHER" id="PTHR12228">
    <property type="entry name" value="TRANSCRIPTION INITIATION FACTOR TFIID 55 KD SUBUNIT-RELATED"/>
    <property type="match status" value="1"/>
</dbReference>
<dbReference type="InterPro" id="IPR006751">
    <property type="entry name" value="TAFII55_prot_cons_reg"/>
</dbReference>
<feature type="region of interest" description="Disordered" evidence="6">
    <location>
        <begin position="1"/>
        <end position="120"/>
    </location>
</feature>
<feature type="domain" description="TAFII55 protein conserved region" evidence="7">
    <location>
        <begin position="175"/>
        <end position="337"/>
    </location>
</feature>
<feature type="compositionally biased region" description="Low complexity" evidence="6">
    <location>
        <begin position="475"/>
        <end position="489"/>
    </location>
</feature>
<feature type="compositionally biased region" description="Low complexity" evidence="6">
    <location>
        <begin position="412"/>
        <end position="428"/>
    </location>
</feature>
<feature type="region of interest" description="Disordered" evidence="6">
    <location>
        <begin position="342"/>
        <end position="491"/>
    </location>
</feature>
<comment type="subcellular location">
    <subcellularLocation>
        <location evidence="1">Nucleus</location>
    </subcellularLocation>
</comment>
<name>A0ABR1S654_9PEZI</name>
<comment type="similarity">
    <text evidence="2">Belongs to the TAF7 family.</text>
</comment>
<keyword evidence="4" id="KW-0804">Transcription</keyword>
<feature type="compositionally biased region" description="Basic and acidic residues" evidence="6">
    <location>
        <begin position="461"/>
        <end position="474"/>
    </location>
</feature>
<dbReference type="PANTHER" id="PTHR12228:SF0">
    <property type="entry name" value="TATA-BOX BINDING PROTEIN ASSOCIATED FACTOR 7"/>
    <property type="match status" value="1"/>
</dbReference>
<keyword evidence="3" id="KW-0805">Transcription regulation</keyword>
<feature type="compositionally biased region" description="Acidic residues" evidence="6">
    <location>
        <begin position="432"/>
        <end position="460"/>
    </location>
</feature>
<organism evidence="8 9">
    <name type="scientific">Apiospora marii</name>
    <dbReference type="NCBI Taxonomy" id="335849"/>
    <lineage>
        <taxon>Eukaryota</taxon>
        <taxon>Fungi</taxon>
        <taxon>Dikarya</taxon>
        <taxon>Ascomycota</taxon>
        <taxon>Pezizomycotina</taxon>
        <taxon>Sordariomycetes</taxon>
        <taxon>Xylariomycetidae</taxon>
        <taxon>Amphisphaeriales</taxon>
        <taxon>Apiosporaceae</taxon>
        <taxon>Apiospora</taxon>
    </lineage>
</organism>
<evidence type="ECO:0000256" key="3">
    <source>
        <dbReference type="ARBA" id="ARBA00023015"/>
    </source>
</evidence>
<sequence>MGDVNEAKKPTLKLNTASHGMPPPPTTDIKSAATPAAENPRPILKLNTASRQPSFSGDTPTPGGSEKKIKIKIQSTPTTPGVSAPAALSKTKAGRQPKPTAKVIESKKRNYSSDEDQPLASKKIKVKKTGTGSTPLISASTPLGIKWRAKGEPVKHRPGDAYDSEADDKEGDPVRETLMILRTLPGPSTEYLRDALEKGTIGQPKAAGGADVSIQFIDAKERRAMVTVDGEHYAAVLVDLPTITEAMKSWDRKAMMKNSDVTQMLLCFAKVKNEADAKSIALPPMAQRSELRWPHGLTPPMHDAVNRRFRKVMTEKQLASVSQMVKKLMADDEKAIETSIEYIQDNEDEEMSDSGADAEGDEDEEDYFGPQTGAEDEKDESDIDDEDLEREFELAGMEMDMEAEAATPATQMEAATPMTMGAATPAAPLQEASDDEAEDDEEDISEEDDDDDDDELDEEEQQKREAREDLHQLEKQLANAEAQLQAQQNPILKKRIVNTIHKTKEEISLKKAKLGVTDDD</sequence>
<keyword evidence="5" id="KW-0539">Nucleus</keyword>
<evidence type="ECO:0000256" key="2">
    <source>
        <dbReference type="ARBA" id="ARBA00009368"/>
    </source>
</evidence>
<evidence type="ECO:0000256" key="5">
    <source>
        <dbReference type="ARBA" id="ARBA00023242"/>
    </source>
</evidence>
<evidence type="ECO:0000256" key="1">
    <source>
        <dbReference type="ARBA" id="ARBA00004123"/>
    </source>
</evidence>
<evidence type="ECO:0000259" key="7">
    <source>
        <dbReference type="SMART" id="SM01370"/>
    </source>
</evidence>
<dbReference type="EMBL" id="JAQQWI010000007">
    <property type="protein sequence ID" value="KAK8027317.1"/>
    <property type="molecule type" value="Genomic_DNA"/>
</dbReference>
<evidence type="ECO:0000313" key="8">
    <source>
        <dbReference type="EMBL" id="KAK8027317.1"/>
    </source>
</evidence>
<dbReference type="Proteomes" id="UP001396898">
    <property type="component" value="Unassembled WGS sequence"/>
</dbReference>
<feature type="compositionally biased region" description="Polar residues" evidence="6">
    <location>
        <begin position="47"/>
        <end position="59"/>
    </location>
</feature>
<reference evidence="8 9" key="1">
    <citation type="submission" date="2023-01" db="EMBL/GenBank/DDBJ databases">
        <title>Analysis of 21 Apiospora genomes using comparative genomics revels a genus with tremendous synthesis potential of carbohydrate active enzymes and secondary metabolites.</title>
        <authorList>
            <person name="Sorensen T."/>
        </authorList>
    </citation>
    <scope>NUCLEOTIDE SEQUENCE [LARGE SCALE GENOMIC DNA]</scope>
    <source>
        <strain evidence="8 9">CBS 20057</strain>
    </source>
</reference>
<keyword evidence="9" id="KW-1185">Reference proteome</keyword>
<dbReference type="CDD" id="cd08047">
    <property type="entry name" value="TAF7"/>
    <property type="match status" value="1"/>
</dbReference>
<evidence type="ECO:0000256" key="6">
    <source>
        <dbReference type="SAM" id="MobiDB-lite"/>
    </source>
</evidence>
<dbReference type="Pfam" id="PF04658">
    <property type="entry name" value="TAFII55_N"/>
    <property type="match status" value="1"/>
</dbReference>
<feature type="compositionally biased region" description="Acidic residues" evidence="6">
    <location>
        <begin position="344"/>
        <end position="367"/>
    </location>
</feature>
<accession>A0ABR1S654</accession>
<comment type="caution">
    <text evidence="8">The sequence shown here is derived from an EMBL/GenBank/DDBJ whole genome shotgun (WGS) entry which is preliminary data.</text>
</comment>
<evidence type="ECO:0000313" key="9">
    <source>
        <dbReference type="Proteomes" id="UP001396898"/>
    </source>
</evidence>
<dbReference type="SMART" id="SM01370">
    <property type="entry name" value="TAFII55_N"/>
    <property type="match status" value="1"/>
</dbReference>
<evidence type="ECO:0000256" key="4">
    <source>
        <dbReference type="ARBA" id="ARBA00023163"/>
    </source>
</evidence>
<proteinExistence type="inferred from homology"/>